<evidence type="ECO:0000256" key="1">
    <source>
        <dbReference type="SAM" id="MobiDB-lite"/>
    </source>
</evidence>
<dbReference type="Proteomes" id="UP001243846">
    <property type="component" value="Unassembled WGS sequence"/>
</dbReference>
<feature type="region of interest" description="Disordered" evidence="1">
    <location>
        <begin position="16"/>
        <end position="54"/>
    </location>
</feature>
<gene>
    <name evidence="2" type="ORF">QWZ10_25395</name>
</gene>
<sequence length="192" mass="21103">MGQVAKLSKMRVIDYEVTKGNDGSEPDAPAKVESKPDGPPPAGADSEPEKVELTEQQVAIAEAVEETAEVATTVQRTTASSPALLQKRWGRKAWTSERSLPQRGPLMTRSANSSKNSTQLWLDDEAQFRNASDMLFEQSGRQGWRLNLSRFRWVNTIVSMVDPKGGERSEASRLGNTGGVPNRTFGQRIETT</sequence>
<comment type="caution">
    <text evidence="2">The sequence shown here is derived from an EMBL/GenBank/DDBJ whole genome shotgun (WGS) entry which is preliminary data.</text>
</comment>
<organism evidence="2 3">
    <name type="scientific">Paracoccus cavernae</name>
    <dbReference type="NCBI Taxonomy" id="1571207"/>
    <lineage>
        <taxon>Bacteria</taxon>
        <taxon>Pseudomonadati</taxon>
        <taxon>Pseudomonadota</taxon>
        <taxon>Alphaproteobacteria</taxon>
        <taxon>Rhodobacterales</taxon>
        <taxon>Paracoccaceae</taxon>
        <taxon>Paracoccus</taxon>
    </lineage>
</organism>
<feature type="region of interest" description="Disordered" evidence="1">
    <location>
        <begin position="92"/>
        <end position="118"/>
    </location>
</feature>
<protein>
    <submittedName>
        <fullName evidence="2">Uncharacterized protein</fullName>
    </submittedName>
</protein>
<accession>A0ABT8DC01</accession>
<name>A0ABT8DC01_9RHOB</name>
<evidence type="ECO:0000313" key="3">
    <source>
        <dbReference type="Proteomes" id="UP001243846"/>
    </source>
</evidence>
<dbReference type="EMBL" id="JAUFRC010000004">
    <property type="protein sequence ID" value="MDN3714303.1"/>
    <property type="molecule type" value="Genomic_DNA"/>
</dbReference>
<keyword evidence="3" id="KW-1185">Reference proteome</keyword>
<evidence type="ECO:0000313" key="2">
    <source>
        <dbReference type="EMBL" id="MDN3714303.1"/>
    </source>
</evidence>
<feature type="region of interest" description="Disordered" evidence="1">
    <location>
        <begin position="164"/>
        <end position="192"/>
    </location>
</feature>
<reference evidence="3" key="1">
    <citation type="journal article" date="2019" name="Int. J. Syst. Evol. Microbiol.">
        <title>The Global Catalogue of Microorganisms (GCM) 10K type strain sequencing project: providing services to taxonomists for standard genome sequencing and annotation.</title>
        <authorList>
            <consortium name="The Broad Institute Genomics Platform"/>
            <consortium name="The Broad Institute Genome Sequencing Center for Infectious Disease"/>
            <person name="Wu L."/>
            <person name="Ma J."/>
        </authorList>
    </citation>
    <scope>NUCLEOTIDE SEQUENCE [LARGE SCALE GENOMIC DNA]</scope>
    <source>
        <strain evidence="3">CECT 8482</strain>
    </source>
</reference>
<feature type="compositionally biased region" description="Polar residues" evidence="1">
    <location>
        <begin position="109"/>
        <end position="118"/>
    </location>
</feature>
<proteinExistence type="predicted"/>